<comment type="caution">
    <text evidence="2">The sequence shown here is derived from an EMBL/GenBank/DDBJ whole genome shotgun (WGS) entry which is preliminary data.</text>
</comment>
<evidence type="ECO:0000313" key="2">
    <source>
        <dbReference type="EMBL" id="CAI5444278.1"/>
    </source>
</evidence>
<keyword evidence="3" id="KW-1185">Reference proteome</keyword>
<feature type="domain" description="F-box" evidence="1">
    <location>
        <begin position="21"/>
        <end position="71"/>
    </location>
</feature>
<evidence type="ECO:0000259" key="1">
    <source>
        <dbReference type="PROSITE" id="PS50181"/>
    </source>
</evidence>
<proteinExistence type="predicted"/>
<name>A0A9P1MZA3_9PELO</name>
<accession>A0A9P1MZA3</accession>
<dbReference type="EMBL" id="CANHGI010000003">
    <property type="protein sequence ID" value="CAI5444278.1"/>
    <property type="molecule type" value="Genomic_DNA"/>
</dbReference>
<sequence length="321" mass="38701">MEPSASGTMALRDRDPEDETTFNFDDLPIRIIELIFQYLETYEIVKMRRVLPSFKDYIDELPKTKSSIRPFEMNIDNNRFSFCRNDLSATFRTLEYPYYYPNYHRIYEDVQLNWIRPFTITYRSSNVLESSTKFREFLRNVWKFEVYSIAKGEKSLDNFCKNIEFIENLQDFKCFDWELKEEEVVKIISSIKDTYNCFQLTLHQNLPFLTQPIIDCFFKITHGKRAELHISNEEISNRTRFNGSKEMWRDGIFRFFDYKYEEEETRNVTKILQFSNCERSTGLTIVSVLHRKFNEQSINRTTPNYSSLRFGNRILICKHIF</sequence>
<gene>
    <name evidence="2" type="ORF">CAMP_LOCUS6915</name>
</gene>
<protein>
    <recommendedName>
        <fullName evidence="1">F-box domain-containing protein</fullName>
    </recommendedName>
</protein>
<evidence type="ECO:0000313" key="3">
    <source>
        <dbReference type="Proteomes" id="UP001152747"/>
    </source>
</evidence>
<dbReference type="AlphaFoldDB" id="A0A9P1MZA3"/>
<dbReference type="PROSITE" id="PS50181">
    <property type="entry name" value="FBOX"/>
    <property type="match status" value="1"/>
</dbReference>
<organism evidence="2 3">
    <name type="scientific">Caenorhabditis angaria</name>
    <dbReference type="NCBI Taxonomy" id="860376"/>
    <lineage>
        <taxon>Eukaryota</taxon>
        <taxon>Metazoa</taxon>
        <taxon>Ecdysozoa</taxon>
        <taxon>Nematoda</taxon>
        <taxon>Chromadorea</taxon>
        <taxon>Rhabditida</taxon>
        <taxon>Rhabditina</taxon>
        <taxon>Rhabditomorpha</taxon>
        <taxon>Rhabditoidea</taxon>
        <taxon>Rhabditidae</taxon>
        <taxon>Peloderinae</taxon>
        <taxon>Caenorhabditis</taxon>
    </lineage>
</organism>
<dbReference type="InterPro" id="IPR001810">
    <property type="entry name" value="F-box_dom"/>
</dbReference>
<reference evidence="2" key="1">
    <citation type="submission" date="2022-11" db="EMBL/GenBank/DDBJ databases">
        <authorList>
            <person name="Kikuchi T."/>
        </authorList>
    </citation>
    <scope>NUCLEOTIDE SEQUENCE</scope>
    <source>
        <strain evidence="2">PS1010</strain>
    </source>
</reference>
<dbReference type="Proteomes" id="UP001152747">
    <property type="component" value="Unassembled WGS sequence"/>
</dbReference>